<dbReference type="PANTHER" id="PTHR38454">
    <property type="entry name" value="INTEGRAL MEMBRANE PROTEIN-RELATED"/>
    <property type="match status" value="1"/>
</dbReference>
<dbReference type="KEGG" id="afx:JZ786_09105"/>
<dbReference type="Pfam" id="PF09586">
    <property type="entry name" value="YfhO"/>
    <property type="match status" value="1"/>
</dbReference>
<keyword evidence="1" id="KW-0812">Transmembrane</keyword>
<dbReference type="EMBL" id="CP071182">
    <property type="protein sequence ID" value="QSO49061.1"/>
    <property type="molecule type" value="Genomic_DNA"/>
</dbReference>
<feature type="transmembrane region" description="Helical" evidence="1">
    <location>
        <begin position="420"/>
        <end position="439"/>
    </location>
</feature>
<feature type="transmembrane region" description="Helical" evidence="1">
    <location>
        <begin position="451"/>
        <end position="470"/>
    </location>
</feature>
<dbReference type="InterPro" id="IPR018580">
    <property type="entry name" value="Uncharacterised_YfhO"/>
</dbReference>
<feature type="transmembrane region" description="Helical" evidence="1">
    <location>
        <begin position="348"/>
        <end position="369"/>
    </location>
</feature>
<feature type="transmembrane region" description="Helical" evidence="1">
    <location>
        <begin position="213"/>
        <end position="233"/>
    </location>
</feature>
<accession>A0A9X7W1K9</accession>
<evidence type="ECO:0000256" key="1">
    <source>
        <dbReference type="SAM" id="Phobius"/>
    </source>
</evidence>
<keyword evidence="1" id="KW-0472">Membrane</keyword>
<dbReference type="AlphaFoldDB" id="A0A9X7W1K9"/>
<gene>
    <name evidence="2" type="ORF">JZ786_09105</name>
</gene>
<name>A0A9X7W1K9_9BACL</name>
<feature type="transmembrane region" description="Helical" evidence="1">
    <location>
        <begin position="477"/>
        <end position="498"/>
    </location>
</feature>
<protein>
    <submittedName>
        <fullName evidence="2">YfhO family protein</fullName>
    </submittedName>
</protein>
<feature type="transmembrane region" description="Helical" evidence="1">
    <location>
        <begin position="30"/>
        <end position="50"/>
    </location>
</feature>
<evidence type="ECO:0000313" key="3">
    <source>
        <dbReference type="Proteomes" id="UP000663505"/>
    </source>
</evidence>
<keyword evidence="1" id="KW-1133">Transmembrane helix</keyword>
<dbReference type="PANTHER" id="PTHR38454:SF1">
    <property type="entry name" value="INTEGRAL MEMBRANE PROTEIN"/>
    <property type="match status" value="1"/>
</dbReference>
<dbReference type="Proteomes" id="UP000663505">
    <property type="component" value="Chromosome"/>
</dbReference>
<feature type="transmembrane region" description="Helical" evidence="1">
    <location>
        <begin position="318"/>
        <end position="341"/>
    </location>
</feature>
<reference evidence="2 3" key="1">
    <citation type="submission" date="2021-02" db="EMBL/GenBank/DDBJ databases">
        <title>Alicyclobacillus curvatus sp. nov. and Alicyclobacillus mengziensis sp. nov., two acidophilic bacteria isolated from acid mine drainage.</title>
        <authorList>
            <person name="Huang Y."/>
        </authorList>
    </citation>
    <scope>NUCLEOTIDE SEQUENCE [LARGE SCALE GENOMIC DNA]</scope>
    <source>
        <strain evidence="2 3">S30H14</strain>
    </source>
</reference>
<feature type="transmembrane region" description="Helical" evidence="1">
    <location>
        <begin position="147"/>
        <end position="166"/>
    </location>
</feature>
<dbReference type="RefSeq" id="WP_206658375.1">
    <property type="nucleotide sequence ID" value="NZ_CP071182.1"/>
</dbReference>
<feature type="transmembrane region" description="Helical" evidence="1">
    <location>
        <begin position="245"/>
        <end position="266"/>
    </location>
</feature>
<sequence length="869" mass="94016">MKAYHSLFYPATTDARSATKHSTLIAKMRYHAPALIFLFVLICLSYPGWFSSAGMSFDDLTRLNAPQRMFVGAMLRQGKLPLWNPYNFGGQPFLAAGQSGPLYLPNVIFAILPINSALKLSYMFHATLAAVSMYMITFRLTRQRTGAVVSGLVFVTSGFMLGHQIHTQMYDAMSIVPLSLYFLFRLLSNPNWKNTLGLAVAVAMEIYAGHPQISFYLTIVLFVSFVTIIFLTWSEGVRERAISVVSSGILALLLSAPQWLPTVLLIPYSDRSHASKQFLLQASLPPSGLIQFLTPFSAGGGYTGTPLAGNFARLYGTSLFWELTCYAGLAALLLAVTAGVIGFTRHPVIPALVLQGALGILLALGGYGPLQWFLVHAPGFDMFRVPGRYTVLAELSIAILSGIGIAVVRNAINTRAKLPLVLLTVFSGLAILTLVWARFTGPLRLAPESAFLAPVGIALALVAAAWLMWFRRPAKSFVSGVAIASIACLDMVVQSAGWSSFVLSGTPVYAVQSGVTAFLKAQEKPSEPLVKTAAMPDTSLAFDQSSAFQLPTLNGYDSLEAAWYANYVDLTWSAAGILSEPRSMMDALGVRFLLTRRNVNPLFATAAEGSTSLIRHVKVPVGTTGLLVQVGSVNAPGAPLFGPLLSVTLESGNTHLTELLTGMPNQKFLIPVPSTWPKDKPTKLIVRNETWQEQVQVSAVSWLSTGKRLDSFVSGVWVSPEPWRAVYRDATETVWENEADVTGAYVTTNADDPLVGTSGNATAVAFSANQQSWKVTASEDSLFVLGQTFDPGWAATVDGKSTPVTETGGLYGDMLTGIPVPRGTHIVKLTYHPLGFRTGRWMLLTGFLVTVVGTVLGRLDKRKRQPPRQ</sequence>
<feature type="transmembrane region" description="Helical" evidence="1">
    <location>
        <begin position="389"/>
        <end position="408"/>
    </location>
</feature>
<organism evidence="2 3">
    <name type="scientific">Alicyclobacillus mengziensis</name>
    <dbReference type="NCBI Taxonomy" id="2931921"/>
    <lineage>
        <taxon>Bacteria</taxon>
        <taxon>Bacillati</taxon>
        <taxon>Bacillota</taxon>
        <taxon>Bacilli</taxon>
        <taxon>Bacillales</taxon>
        <taxon>Alicyclobacillaceae</taxon>
        <taxon>Alicyclobacillus</taxon>
    </lineage>
</organism>
<feature type="transmembrane region" description="Helical" evidence="1">
    <location>
        <begin position="841"/>
        <end position="859"/>
    </location>
</feature>
<evidence type="ECO:0000313" key="2">
    <source>
        <dbReference type="EMBL" id="QSO49061.1"/>
    </source>
</evidence>
<proteinExistence type="predicted"/>
<keyword evidence="3" id="KW-1185">Reference proteome</keyword>